<dbReference type="Proteomes" id="UP000746535">
    <property type="component" value="Unassembled WGS sequence"/>
</dbReference>
<protein>
    <recommendedName>
        <fullName evidence="6 19">Adenosylcobinamide-GDP ribazoletransferase</fullName>
        <ecNumber evidence="5 19">2.7.8.26</ecNumber>
    </recommendedName>
    <alternativeName>
        <fullName evidence="16 19">Cobalamin synthase</fullName>
    </alternativeName>
    <alternativeName>
        <fullName evidence="15 19">Cobalamin-5'-phosphate synthase</fullName>
    </alternativeName>
</protein>
<evidence type="ECO:0000256" key="11">
    <source>
        <dbReference type="ARBA" id="ARBA00022842"/>
    </source>
</evidence>
<dbReference type="Pfam" id="PF02654">
    <property type="entry name" value="CobS"/>
    <property type="match status" value="1"/>
</dbReference>
<feature type="transmembrane region" description="Helical" evidence="19">
    <location>
        <begin position="135"/>
        <end position="156"/>
    </location>
</feature>
<evidence type="ECO:0000256" key="15">
    <source>
        <dbReference type="ARBA" id="ARBA00032605"/>
    </source>
</evidence>
<evidence type="ECO:0000256" key="12">
    <source>
        <dbReference type="ARBA" id="ARBA00022989"/>
    </source>
</evidence>
<comment type="subcellular location">
    <subcellularLocation>
        <location evidence="2 19">Cell membrane</location>
        <topology evidence="2 19">Multi-pass membrane protein</topology>
    </subcellularLocation>
</comment>
<accession>A0ABX0YDR4</accession>
<keyword evidence="21" id="KW-1185">Reference proteome</keyword>
<evidence type="ECO:0000256" key="8">
    <source>
        <dbReference type="ARBA" id="ARBA00022573"/>
    </source>
</evidence>
<evidence type="ECO:0000256" key="16">
    <source>
        <dbReference type="ARBA" id="ARBA00032853"/>
    </source>
</evidence>
<keyword evidence="7 19" id="KW-1003">Cell membrane</keyword>
<keyword evidence="13 19" id="KW-0472">Membrane</keyword>
<dbReference type="InterPro" id="IPR003805">
    <property type="entry name" value="CobS"/>
</dbReference>
<sequence length="236" mass="24875">MLPWWIALQFLSSLPVRLKRIPTAAENGRSLLFYPAVGVLFATLLAVLDRGLAGAPALLHGALLLAAWVALTGGLHLDGFADTADAWVGGYGDRRRTLAIMKDPRSGPMAVVALIVLLLLKFTALVTIAPAGHAWLWVPVLARAALLALFLTTPYVRPGGLGETLATHVPRSAGWWVVGACLLAGFMALGAVMLIGIATFVGLRWWLMRRLGGTTGDTAGALVECLEVVLLVGLAA</sequence>
<dbReference type="EMBL" id="JAAVJI010000004">
    <property type="protein sequence ID" value="NJP01060.1"/>
    <property type="molecule type" value="Genomic_DNA"/>
</dbReference>
<comment type="catalytic activity">
    <reaction evidence="18 19">
        <text>alpha-ribazole 5'-phosphate + adenosylcob(III)inamide-GDP = adenosylcob(III)alamin 5'-phosphate + GMP + H(+)</text>
        <dbReference type="Rhea" id="RHEA:23560"/>
        <dbReference type="ChEBI" id="CHEBI:15378"/>
        <dbReference type="ChEBI" id="CHEBI:57918"/>
        <dbReference type="ChEBI" id="CHEBI:58115"/>
        <dbReference type="ChEBI" id="CHEBI:60487"/>
        <dbReference type="ChEBI" id="CHEBI:60493"/>
        <dbReference type="EC" id="2.7.8.26"/>
    </reaction>
</comment>
<dbReference type="NCBIfam" id="NF001278">
    <property type="entry name" value="PRK00235.1-5"/>
    <property type="match status" value="1"/>
</dbReference>
<keyword evidence="11 19" id="KW-0460">Magnesium</keyword>
<comment type="pathway">
    <text evidence="3 19">Cofactor biosynthesis; adenosylcobalamin biosynthesis; adenosylcobalamin from cob(II)yrinate a,c-diamide: step 7/7.</text>
</comment>
<dbReference type="EC" id="2.7.8.26" evidence="5 19"/>
<evidence type="ECO:0000256" key="2">
    <source>
        <dbReference type="ARBA" id="ARBA00004651"/>
    </source>
</evidence>
<evidence type="ECO:0000256" key="3">
    <source>
        <dbReference type="ARBA" id="ARBA00004663"/>
    </source>
</evidence>
<evidence type="ECO:0000313" key="21">
    <source>
        <dbReference type="Proteomes" id="UP000746535"/>
    </source>
</evidence>
<evidence type="ECO:0000256" key="19">
    <source>
        <dbReference type="HAMAP-Rule" id="MF_00719"/>
    </source>
</evidence>
<keyword evidence="12 19" id="KW-1133">Transmembrane helix</keyword>
<evidence type="ECO:0000256" key="9">
    <source>
        <dbReference type="ARBA" id="ARBA00022679"/>
    </source>
</evidence>
<dbReference type="PANTHER" id="PTHR34148">
    <property type="entry name" value="ADENOSYLCOBINAMIDE-GDP RIBAZOLETRANSFERASE"/>
    <property type="match status" value="1"/>
</dbReference>
<evidence type="ECO:0000256" key="18">
    <source>
        <dbReference type="ARBA" id="ARBA00049504"/>
    </source>
</evidence>
<comment type="cofactor">
    <cofactor evidence="1 19">
        <name>Mg(2+)</name>
        <dbReference type="ChEBI" id="CHEBI:18420"/>
    </cofactor>
</comment>
<evidence type="ECO:0000256" key="14">
    <source>
        <dbReference type="ARBA" id="ARBA00025228"/>
    </source>
</evidence>
<name>A0ABX0YDR4_9PSED</name>
<feature type="transmembrane region" description="Helical" evidence="19">
    <location>
        <begin position="57"/>
        <end position="77"/>
    </location>
</feature>
<evidence type="ECO:0000313" key="20">
    <source>
        <dbReference type="EMBL" id="NJP01060.1"/>
    </source>
</evidence>
<gene>
    <name evidence="19" type="primary">cobS</name>
    <name evidence="20" type="ORF">HBH25_09295</name>
</gene>
<comment type="caution">
    <text evidence="20">The sequence shown here is derived from an EMBL/GenBank/DDBJ whole genome shotgun (WGS) entry which is preliminary data.</text>
</comment>
<comment type="similarity">
    <text evidence="4 19">Belongs to the CobS family.</text>
</comment>
<evidence type="ECO:0000256" key="4">
    <source>
        <dbReference type="ARBA" id="ARBA00010561"/>
    </source>
</evidence>
<keyword evidence="10 19" id="KW-0812">Transmembrane</keyword>
<reference evidence="20 21" key="1">
    <citation type="submission" date="2020-03" db="EMBL/GenBank/DDBJ databases">
        <authorList>
            <person name="Wang L."/>
            <person name="He N."/>
            <person name="Li Y."/>
            <person name="Fang Y."/>
            <person name="Zhang F."/>
        </authorList>
    </citation>
    <scope>NUCLEOTIDE SEQUENCE [LARGE SCALE GENOMIC DNA]</scope>
    <source>
        <strain evidence="21">hsmgli-8</strain>
    </source>
</reference>
<proteinExistence type="inferred from homology"/>
<evidence type="ECO:0000256" key="6">
    <source>
        <dbReference type="ARBA" id="ARBA00015850"/>
    </source>
</evidence>
<evidence type="ECO:0000256" key="7">
    <source>
        <dbReference type="ARBA" id="ARBA00022475"/>
    </source>
</evidence>
<evidence type="ECO:0000256" key="13">
    <source>
        <dbReference type="ARBA" id="ARBA00023136"/>
    </source>
</evidence>
<feature type="transmembrane region" description="Helical" evidence="19">
    <location>
        <begin position="28"/>
        <end position="48"/>
    </location>
</feature>
<comment type="function">
    <text evidence="14 19">Joins adenosylcobinamide-GDP and alpha-ribazole to generate adenosylcobalamin (Ado-cobalamin). Also synthesizes adenosylcobalamin 5'-phosphate from adenosylcobinamide-GDP and alpha-ribazole 5'-phosphate.</text>
</comment>
<feature type="transmembrane region" description="Helical" evidence="19">
    <location>
        <begin position="176"/>
        <end position="203"/>
    </location>
</feature>
<dbReference type="GO" id="GO:0051073">
    <property type="term" value="F:adenosylcobinamide-GDP ribazoletransferase activity"/>
    <property type="evidence" value="ECO:0007669"/>
    <property type="project" value="UniProtKB-EC"/>
</dbReference>
<evidence type="ECO:0000256" key="1">
    <source>
        <dbReference type="ARBA" id="ARBA00001946"/>
    </source>
</evidence>
<evidence type="ECO:0000256" key="17">
    <source>
        <dbReference type="ARBA" id="ARBA00048623"/>
    </source>
</evidence>
<evidence type="ECO:0000256" key="10">
    <source>
        <dbReference type="ARBA" id="ARBA00022692"/>
    </source>
</evidence>
<keyword evidence="8 19" id="KW-0169">Cobalamin biosynthesis</keyword>
<evidence type="ECO:0000256" key="5">
    <source>
        <dbReference type="ARBA" id="ARBA00013200"/>
    </source>
</evidence>
<dbReference type="HAMAP" id="MF_00719">
    <property type="entry name" value="CobS"/>
    <property type="match status" value="1"/>
</dbReference>
<dbReference type="RefSeq" id="WP_168083856.1">
    <property type="nucleotide sequence ID" value="NZ_JAAVJI010000004.1"/>
</dbReference>
<organism evidence="20 21">
    <name type="scientific">Pseudomonas quercus</name>
    <dbReference type="NCBI Taxonomy" id="2722792"/>
    <lineage>
        <taxon>Bacteria</taxon>
        <taxon>Pseudomonadati</taxon>
        <taxon>Pseudomonadota</taxon>
        <taxon>Gammaproteobacteria</taxon>
        <taxon>Pseudomonadales</taxon>
        <taxon>Pseudomonadaceae</taxon>
        <taxon>Pseudomonas</taxon>
    </lineage>
</organism>
<comment type="catalytic activity">
    <reaction evidence="17 19">
        <text>alpha-ribazole + adenosylcob(III)inamide-GDP = adenosylcob(III)alamin + GMP + H(+)</text>
        <dbReference type="Rhea" id="RHEA:16049"/>
        <dbReference type="ChEBI" id="CHEBI:10329"/>
        <dbReference type="ChEBI" id="CHEBI:15378"/>
        <dbReference type="ChEBI" id="CHEBI:18408"/>
        <dbReference type="ChEBI" id="CHEBI:58115"/>
        <dbReference type="ChEBI" id="CHEBI:60487"/>
        <dbReference type="EC" id="2.7.8.26"/>
    </reaction>
</comment>
<feature type="transmembrane region" description="Helical" evidence="19">
    <location>
        <begin position="109"/>
        <end position="128"/>
    </location>
</feature>
<dbReference type="PANTHER" id="PTHR34148:SF1">
    <property type="entry name" value="ADENOSYLCOBINAMIDE-GDP RIBAZOLETRANSFERASE"/>
    <property type="match status" value="1"/>
</dbReference>
<keyword evidence="9 19" id="KW-0808">Transferase</keyword>